<protein>
    <recommendedName>
        <fullName evidence="4">Glutamate dehydrogenase</fullName>
    </recommendedName>
</protein>
<evidence type="ECO:0000256" key="2">
    <source>
        <dbReference type="ARBA" id="ARBA00023002"/>
    </source>
</evidence>
<organism evidence="10 11">
    <name type="scientific">Persicimonas caeni</name>
    <dbReference type="NCBI Taxonomy" id="2292766"/>
    <lineage>
        <taxon>Bacteria</taxon>
        <taxon>Deltaproteobacteria</taxon>
        <taxon>Bradymonadales</taxon>
        <taxon>Bradymonadaceae</taxon>
        <taxon>Persicimonas</taxon>
    </lineage>
</organism>
<dbReference type="InterPro" id="IPR033922">
    <property type="entry name" value="NAD_bind_Glu_DH"/>
</dbReference>
<dbReference type="SMART" id="SM00839">
    <property type="entry name" value="ELFV_dehydrog"/>
    <property type="match status" value="1"/>
</dbReference>
<dbReference type="RefSeq" id="WP_141197971.1">
    <property type="nucleotide sequence ID" value="NZ_CP041186.1"/>
</dbReference>
<dbReference type="EMBL" id="CP041186">
    <property type="protein sequence ID" value="QDG51491.1"/>
    <property type="molecule type" value="Genomic_DNA"/>
</dbReference>
<accession>A0A4Y6PT51</accession>
<evidence type="ECO:0000256" key="4">
    <source>
        <dbReference type="PIRNR" id="PIRNR000185"/>
    </source>
</evidence>
<dbReference type="GO" id="GO:0000166">
    <property type="term" value="F:nucleotide binding"/>
    <property type="evidence" value="ECO:0007669"/>
    <property type="project" value="UniProtKB-KW"/>
</dbReference>
<gene>
    <name evidence="10" type="ORF">FIV42_12270</name>
</gene>
<dbReference type="GO" id="GO:0004352">
    <property type="term" value="F:glutamate dehydrogenase (NAD+) activity"/>
    <property type="evidence" value="ECO:0007669"/>
    <property type="project" value="TreeGrafter"/>
</dbReference>
<keyword evidence="6" id="KW-0547">Nucleotide-binding</keyword>
<reference evidence="10 11" key="1">
    <citation type="submission" date="2019-06" db="EMBL/GenBank/DDBJ databases">
        <title>Persicimonas caeni gen. nov., sp. nov., a predatory bacterium isolated from solar saltern.</title>
        <authorList>
            <person name="Wang S."/>
        </authorList>
    </citation>
    <scope>NUCLEOTIDE SEQUENCE [LARGE SCALE GENOMIC DNA]</scope>
    <source>
        <strain evidence="10 11">YN101</strain>
    </source>
</reference>
<evidence type="ECO:0000313" key="10">
    <source>
        <dbReference type="EMBL" id="QDG51491.1"/>
    </source>
</evidence>
<dbReference type="FunFam" id="3.40.50.10860:FF:000003">
    <property type="entry name" value="Glutamate dehydrogenase"/>
    <property type="match status" value="1"/>
</dbReference>
<name>A0A4Y6PT51_PERCE</name>
<feature type="site" description="Important for catalysis" evidence="7">
    <location>
        <position position="143"/>
    </location>
</feature>
<evidence type="ECO:0000256" key="8">
    <source>
        <dbReference type="RuleBase" id="RU004417"/>
    </source>
</evidence>
<feature type="binding site" evidence="6">
    <location>
        <position position="91"/>
    </location>
    <ligand>
        <name>substrate</name>
    </ligand>
</feature>
<dbReference type="SUPFAM" id="SSF53223">
    <property type="entry name" value="Aminoacid dehydrogenase-like, N-terminal domain"/>
    <property type="match status" value="1"/>
</dbReference>
<keyword evidence="11" id="KW-1185">Reference proteome</keyword>
<evidence type="ECO:0000256" key="3">
    <source>
        <dbReference type="ARBA" id="ARBA00023027"/>
    </source>
</evidence>
<comment type="similarity">
    <text evidence="1 4 8">Belongs to the Glu/Leu/Phe/Val dehydrogenases family.</text>
</comment>
<dbReference type="InterPro" id="IPR014362">
    <property type="entry name" value="Glu_DH"/>
</dbReference>
<feature type="domain" description="Glutamate/phenylalanine/leucine/valine/L-tryptophan dehydrogenase C-terminal" evidence="9">
    <location>
        <begin position="179"/>
        <end position="409"/>
    </location>
</feature>
<dbReference type="AlphaFoldDB" id="A0A4Y6PT51"/>
<dbReference type="Gene3D" id="3.40.50.720">
    <property type="entry name" value="NAD(P)-binding Rossmann-like Domain"/>
    <property type="match status" value="1"/>
</dbReference>
<dbReference type="InterPro" id="IPR006097">
    <property type="entry name" value="Glu/Leu/Phe/Val/Trp_DH_dimer"/>
</dbReference>
<keyword evidence="3 6" id="KW-0520">NAD</keyword>
<dbReference type="PANTHER" id="PTHR11606:SF24">
    <property type="entry name" value="NAD-SPECIFIC GLUTAMATE DEHYDROGENASE"/>
    <property type="match status" value="1"/>
</dbReference>
<feature type="binding site" evidence="6">
    <location>
        <position position="345"/>
    </location>
    <ligand>
        <name>substrate</name>
    </ligand>
</feature>
<dbReference type="Pfam" id="PF00208">
    <property type="entry name" value="ELFV_dehydrog"/>
    <property type="match status" value="1"/>
</dbReference>
<accession>A0A5B8Y440</accession>
<feature type="binding site" evidence="6">
    <location>
        <position position="186"/>
    </location>
    <ligand>
        <name>NAD(+)</name>
        <dbReference type="ChEBI" id="CHEBI:57540"/>
    </ligand>
</feature>
<dbReference type="InterPro" id="IPR046346">
    <property type="entry name" value="Aminoacid_DH-like_N_sf"/>
</dbReference>
<feature type="binding site" evidence="6">
    <location>
        <position position="217"/>
    </location>
    <ligand>
        <name>NAD(+)</name>
        <dbReference type="ChEBI" id="CHEBI:57540"/>
    </ligand>
</feature>
<dbReference type="Pfam" id="PF02812">
    <property type="entry name" value="ELFV_dehydrog_N"/>
    <property type="match status" value="1"/>
</dbReference>
<evidence type="ECO:0000256" key="1">
    <source>
        <dbReference type="ARBA" id="ARBA00006382"/>
    </source>
</evidence>
<dbReference type="InterPro" id="IPR006095">
    <property type="entry name" value="Glu/Leu/Phe/Val/Trp_DH"/>
</dbReference>
<dbReference type="PANTHER" id="PTHR11606">
    <property type="entry name" value="GLUTAMATE DEHYDROGENASE"/>
    <property type="match status" value="1"/>
</dbReference>
<dbReference type="Gene3D" id="3.40.50.10860">
    <property type="entry name" value="Leucine Dehydrogenase, chain A, domain 1"/>
    <property type="match status" value="1"/>
</dbReference>
<dbReference type="Proteomes" id="UP000315995">
    <property type="component" value="Chromosome"/>
</dbReference>
<evidence type="ECO:0000256" key="6">
    <source>
        <dbReference type="PIRSR" id="PIRSR000185-2"/>
    </source>
</evidence>
<evidence type="ECO:0000259" key="9">
    <source>
        <dbReference type="SMART" id="SM00839"/>
    </source>
</evidence>
<proteinExistence type="inferred from homology"/>
<dbReference type="InterPro" id="IPR006096">
    <property type="entry name" value="Glu/Leu/Phe/Val/Trp_DH_C"/>
</dbReference>
<dbReference type="PRINTS" id="PR00082">
    <property type="entry name" value="GLFDHDRGNASE"/>
</dbReference>
<sequence>MTKAFETTNRFLQQAFDVLDLSEEEVILLETPSREVKVELIIRMDDGSMGNFIGYRVQHDDSRGPFKGGLRYHPQADLDHVRSLASLMTWKTALIDVPYGGAKGGIQVDPTQLSLAELERLTRRFTQRVHEFIGPTTDIPAPDMNTDASVMAWIFDEYSNHHGFNPAVVTGKPVDLHGSHGREAATGRGAMYAIREVLERDGRGLEGTSFVIQGFGNVGSWAAKLLHEAGAKVLAVSDIKGGIYNPDGLDPLAVLEHAYETSSVVDCKNSEPVSNEDLLELECDVLVPAALGDVITEENAADIKADYVLEAANAPTSFEGDQILNERGVTVVPDIYCNAGGVTVSYFEWAQNIQHFSWPETRVNAELEKRMIAAHKHIRGLKNKHDVSLRTAAFIGAIERVREATTMRGLQ</sequence>
<evidence type="ECO:0000313" key="11">
    <source>
        <dbReference type="Proteomes" id="UP000315995"/>
    </source>
</evidence>
<evidence type="ECO:0000256" key="7">
    <source>
        <dbReference type="PIRSR" id="PIRSR000185-3"/>
    </source>
</evidence>
<dbReference type="OrthoDB" id="9803297at2"/>
<dbReference type="InterPro" id="IPR033524">
    <property type="entry name" value="Glu/Leu/Phe/Val_DH_AS"/>
</dbReference>
<dbReference type="CDD" id="cd01076">
    <property type="entry name" value="NAD_bind_1_Glu_DH"/>
    <property type="match status" value="1"/>
</dbReference>
<feature type="binding site" evidence="6">
    <location>
        <position position="67"/>
    </location>
    <ligand>
        <name>substrate</name>
    </ligand>
</feature>
<dbReference type="PROSITE" id="PS00074">
    <property type="entry name" value="GLFV_DEHYDROGENASE"/>
    <property type="match status" value="1"/>
</dbReference>
<evidence type="ECO:0000256" key="5">
    <source>
        <dbReference type="PIRSR" id="PIRSR000185-1"/>
    </source>
</evidence>
<dbReference type="GO" id="GO:0006538">
    <property type="term" value="P:L-glutamate catabolic process"/>
    <property type="evidence" value="ECO:0007669"/>
    <property type="project" value="TreeGrafter"/>
</dbReference>
<feature type="active site" description="Proton donor" evidence="5">
    <location>
        <position position="103"/>
    </location>
</feature>
<keyword evidence="2 4" id="KW-0560">Oxidoreductase</keyword>
<dbReference type="PIRSF" id="PIRSF000185">
    <property type="entry name" value="Glu_DH"/>
    <property type="match status" value="1"/>
</dbReference>
<dbReference type="InterPro" id="IPR036291">
    <property type="entry name" value="NAD(P)-bd_dom_sf"/>
</dbReference>
<dbReference type="SUPFAM" id="SSF51735">
    <property type="entry name" value="NAD(P)-binding Rossmann-fold domains"/>
    <property type="match status" value="1"/>
</dbReference>